<gene>
    <name evidence="2" type="ORF">H3H39_26445</name>
</gene>
<sequence>MTSAIGSSTQATYTPPVPTTVQPAQVGGKDSDGDNDGSRVGEVEKPKATSGSIGTIINTQA</sequence>
<dbReference type="EMBL" id="JACEZU010000019">
    <property type="protein sequence ID" value="MBA5690580.1"/>
    <property type="molecule type" value="Genomic_DNA"/>
</dbReference>
<dbReference type="Proteomes" id="UP000573499">
    <property type="component" value="Unassembled WGS sequence"/>
</dbReference>
<name>A0A7W2FF75_9BURK</name>
<evidence type="ECO:0000313" key="2">
    <source>
        <dbReference type="EMBL" id="MBA5690580.1"/>
    </source>
</evidence>
<dbReference type="RefSeq" id="WP_182157411.1">
    <property type="nucleotide sequence ID" value="NZ_JACEZU010000019.1"/>
</dbReference>
<feature type="compositionally biased region" description="Polar residues" evidence="1">
    <location>
        <begin position="49"/>
        <end position="61"/>
    </location>
</feature>
<evidence type="ECO:0000256" key="1">
    <source>
        <dbReference type="SAM" id="MobiDB-lite"/>
    </source>
</evidence>
<comment type="caution">
    <text evidence="2">The sequence shown here is derived from an EMBL/GenBank/DDBJ whole genome shotgun (WGS) entry which is preliminary data.</text>
</comment>
<protein>
    <submittedName>
        <fullName evidence="2">Uncharacterized protein</fullName>
    </submittedName>
</protein>
<keyword evidence="3" id="KW-1185">Reference proteome</keyword>
<accession>A0A7W2FF75</accession>
<organism evidence="2 3">
    <name type="scientific">Rugamonas apoptosis</name>
    <dbReference type="NCBI Taxonomy" id="2758570"/>
    <lineage>
        <taxon>Bacteria</taxon>
        <taxon>Pseudomonadati</taxon>
        <taxon>Pseudomonadota</taxon>
        <taxon>Betaproteobacteria</taxon>
        <taxon>Burkholderiales</taxon>
        <taxon>Oxalobacteraceae</taxon>
        <taxon>Telluria group</taxon>
        <taxon>Rugamonas</taxon>
    </lineage>
</organism>
<reference evidence="2 3" key="1">
    <citation type="submission" date="2020-07" db="EMBL/GenBank/DDBJ databases">
        <title>Novel species isolated from subtropical streams in China.</title>
        <authorList>
            <person name="Lu H."/>
        </authorList>
    </citation>
    <scope>NUCLEOTIDE SEQUENCE [LARGE SCALE GENOMIC DNA]</scope>
    <source>
        <strain evidence="2 3">LX47W</strain>
    </source>
</reference>
<feature type="compositionally biased region" description="Basic and acidic residues" evidence="1">
    <location>
        <begin position="29"/>
        <end position="47"/>
    </location>
</feature>
<feature type="compositionally biased region" description="Low complexity" evidence="1">
    <location>
        <begin position="9"/>
        <end position="28"/>
    </location>
</feature>
<dbReference type="AlphaFoldDB" id="A0A7W2FF75"/>
<proteinExistence type="predicted"/>
<feature type="region of interest" description="Disordered" evidence="1">
    <location>
        <begin position="1"/>
        <end position="61"/>
    </location>
</feature>
<evidence type="ECO:0000313" key="3">
    <source>
        <dbReference type="Proteomes" id="UP000573499"/>
    </source>
</evidence>